<keyword evidence="2" id="KW-1185">Reference proteome</keyword>
<accession>A0ABS4P4H6</accession>
<organism evidence="1 2">
    <name type="scientific">Winslowiella toletana</name>
    <dbReference type="NCBI Taxonomy" id="92490"/>
    <lineage>
        <taxon>Bacteria</taxon>
        <taxon>Pseudomonadati</taxon>
        <taxon>Pseudomonadota</taxon>
        <taxon>Gammaproteobacteria</taxon>
        <taxon>Enterobacterales</taxon>
        <taxon>Erwiniaceae</taxon>
        <taxon>Winslowiella</taxon>
    </lineage>
</organism>
<dbReference type="Proteomes" id="UP001195624">
    <property type="component" value="Unassembled WGS sequence"/>
</dbReference>
<gene>
    <name evidence="1" type="ORF">J2125_000746</name>
</gene>
<sequence>MRYFLKTRFKKNCEGCRGFPHFLHHPQQKAEVADRVGLKRTLSQIRFSKPAGSGGISLKKLSEMCVTSKICYIVYSKSCQQDDDCTKLIETFQRCLNRLPVRR</sequence>
<reference evidence="2" key="2">
    <citation type="submission" date="2023-07" db="EMBL/GenBank/DDBJ databases">
        <title>Genome mining of underrepresented organisms for secondary metabolites.</title>
        <authorList>
            <person name="D'Agostino P.M."/>
        </authorList>
    </citation>
    <scope>NUCLEOTIDE SEQUENCE [LARGE SCALE GENOMIC DNA]</scope>
    <source>
        <strain evidence="2">WS4403</strain>
    </source>
</reference>
<dbReference type="RefSeq" id="WP_157819409.1">
    <property type="nucleotide sequence ID" value="NZ_JAGGMQ010000001.1"/>
</dbReference>
<dbReference type="EMBL" id="JAGGMQ010000001">
    <property type="protein sequence ID" value="MBP2167554.1"/>
    <property type="molecule type" value="Genomic_DNA"/>
</dbReference>
<protein>
    <submittedName>
        <fullName evidence="1">Uncharacterized protein</fullName>
    </submittedName>
</protein>
<evidence type="ECO:0000313" key="2">
    <source>
        <dbReference type="Proteomes" id="UP001195624"/>
    </source>
</evidence>
<name>A0ABS4P4H6_9GAMM</name>
<reference evidence="1 2" key="1">
    <citation type="submission" date="2021-03" db="EMBL/GenBank/DDBJ databases">
        <authorList>
            <person name="D'Agostino P."/>
            <person name="Huntemann M."/>
            <person name="Clum A."/>
            <person name="Spunde A."/>
            <person name="Palaniappan K."/>
            <person name="Ritter S."/>
            <person name="Mikhailova N."/>
            <person name="Chen I.-M."/>
            <person name="Stamatis D."/>
            <person name="Reddy T."/>
            <person name="O'Malley R."/>
            <person name="Daum C."/>
            <person name="Shapiro N."/>
            <person name="Ivanova N."/>
            <person name="Kyrpides N."/>
            <person name="Woyke T."/>
        </authorList>
    </citation>
    <scope>NUCLEOTIDE SEQUENCE [LARGE SCALE GENOMIC DNA]</scope>
    <source>
        <strain evidence="1 2">WS4403</strain>
    </source>
</reference>
<evidence type="ECO:0000313" key="1">
    <source>
        <dbReference type="EMBL" id="MBP2167554.1"/>
    </source>
</evidence>
<comment type="caution">
    <text evidence="1">The sequence shown here is derived from an EMBL/GenBank/DDBJ whole genome shotgun (WGS) entry which is preliminary data.</text>
</comment>
<proteinExistence type="predicted"/>